<evidence type="ECO:0000313" key="1">
    <source>
        <dbReference type="EMBL" id="GEU78265.1"/>
    </source>
</evidence>
<dbReference type="EMBL" id="BKCJ010007638">
    <property type="protein sequence ID" value="GEU78265.1"/>
    <property type="molecule type" value="Genomic_DNA"/>
</dbReference>
<sequence length="206" mass="24290">MHNDIMAVGSKDRPHMLATGRYALWSARNHKRVKDYAYHKEKMMLCKHEEKCVPLSIDKGDWLDETDEEPDEQQLEAHYMYMAKNQEFLTAESRPTFDVDSNVIPNSSYMCDNKGKDDQNAEEYEDEHVVLANLITNLKLDIDENKNIQKQLKKANASLTHELNECKYAREESNDIRHRCISALHDQEIELEKYKKYKIVKLKNKR</sequence>
<comment type="caution">
    <text evidence="1">The sequence shown here is derived from an EMBL/GenBank/DDBJ whole genome shotgun (WGS) entry which is preliminary data.</text>
</comment>
<gene>
    <name evidence="1" type="ORF">Tci_050243</name>
</gene>
<dbReference type="AlphaFoldDB" id="A0A6L2N0T0"/>
<protein>
    <recommendedName>
        <fullName evidence="2">Gag-Pol polyprotein</fullName>
    </recommendedName>
</protein>
<reference evidence="1" key="1">
    <citation type="journal article" date="2019" name="Sci. Rep.">
        <title>Draft genome of Tanacetum cinerariifolium, the natural source of mosquito coil.</title>
        <authorList>
            <person name="Yamashiro T."/>
            <person name="Shiraishi A."/>
            <person name="Satake H."/>
            <person name="Nakayama K."/>
        </authorList>
    </citation>
    <scope>NUCLEOTIDE SEQUENCE</scope>
</reference>
<organism evidence="1">
    <name type="scientific">Tanacetum cinerariifolium</name>
    <name type="common">Dalmatian daisy</name>
    <name type="synonym">Chrysanthemum cinerariifolium</name>
    <dbReference type="NCBI Taxonomy" id="118510"/>
    <lineage>
        <taxon>Eukaryota</taxon>
        <taxon>Viridiplantae</taxon>
        <taxon>Streptophyta</taxon>
        <taxon>Embryophyta</taxon>
        <taxon>Tracheophyta</taxon>
        <taxon>Spermatophyta</taxon>
        <taxon>Magnoliopsida</taxon>
        <taxon>eudicotyledons</taxon>
        <taxon>Gunneridae</taxon>
        <taxon>Pentapetalae</taxon>
        <taxon>asterids</taxon>
        <taxon>campanulids</taxon>
        <taxon>Asterales</taxon>
        <taxon>Asteraceae</taxon>
        <taxon>Asteroideae</taxon>
        <taxon>Anthemideae</taxon>
        <taxon>Anthemidinae</taxon>
        <taxon>Tanacetum</taxon>
    </lineage>
</organism>
<name>A0A6L2N0T0_TANCI</name>
<proteinExistence type="predicted"/>
<evidence type="ECO:0008006" key="2">
    <source>
        <dbReference type="Google" id="ProtNLM"/>
    </source>
</evidence>
<accession>A0A6L2N0T0</accession>